<dbReference type="EMBL" id="JAPAAF010000045">
    <property type="protein sequence ID" value="MCW0484658.1"/>
    <property type="molecule type" value="Genomic_DNA"/>
</dbReference>
<evidence type="ECO:0000313" key="1">
    <source>
        <dbReference type="EMBL" id="MCW0484658.1"/>
    </source>
</evidence>
<name>A0AA41YDB3_9BACT</name>
<dbReference type="Proteomes" id="UP001163821">
    <property type="component" value="Unassembled WGS sequence"/>
</dbReference>
<keyword evidence="2" id="KW-1185">Reference proteome</keyword>
<sequence length="56" mass="6023">MSVLKGNDLILFIDEGASKVVLAQATSCDIEINNEPTEITSKSSGSFKEYIDGTIE</sequence>
<organism evidence="1 2">
    <name type="scientific">Gaoshiqia sediminis</name>
    <dbReference type="NCBI Taxonomy" id="2986998"/>
    <lineage>
        <taxon>Bacteria</taxon>
        <taxon>Pseudomonadati</taxon>
        <taxon>Bacteroidota</taxon>
        <taxon>Bacteroidia</taxon>
        <taxon>Marinilabiliales</taxon>
        <taxon>Prolixibacteraceae</taxon>
        <taxon>Gaoshiqia</taxon>
    </lineage>
</organism>
<dbReference type="RefSeq" id="WP_282593249.1">
    <property type="nucleotide sequence ID" value="NZ_JAPAAF010000045.1"/>
</dbReference>
<gene>
    <name evidence="1" type="ORF">N2K84_18130</name>
</gene>
<reference evidence="1" key="1">
    <citation type="submission" date="2022-10" db="EMBL/GenBank/DDBJ databases">
        <title>Gaoshiqiia sediminis gen. nov., sp. nov., isolated from coastal sediment.</title>
        <authorList>
            <person name="Yu W.X."/>
            <person name="Mu D.S."/>
            <person name="Du J.Z."/>
            <person name="Liang Y.Q."/>
        </authorList>
    </citation>
    <scope>NUCLEOTIDE SEQUENCE</scope>
    <source>
        <strain evidence="1">A06</strain>
    </source>
</reference>
<evidence type="ECO:0000313" key="2">
    <source>
        <dbReference type="Proteomes" id="UP001163821"/>
    </source>
</evidence>
<proteinExistence type="predicted"/>
<dbReference type="AlphaFoldDB" id="A0AA41YDB3"/>
<protein>
    <submittedName>
        <fullName evidence="1">Uncharacterized protein</fullName>
    </submittedName>
</protein>
<accession>A0AA41YDB3</accession>
<comment type="caution">
    <text evidence="1">The sequence shown here is derived from an EMBL/GenBank/DDBJ whole genome shotgun (WGS) entry which is preliminary data.</text>
</comment>